<gene>
    <name evidence="2" type="ORF">CB5_LOCUS14014</name>
</gene>
<dbReference type="Gene3D" id="1.25.40.10">
    <property type="entry name" value="Tetratricopeptide repeat domain"/>
    <property type="match status" value="2"/>
</dbReference>
<dbReference type="SUPFAM" id="SSF48452">
    <property type="entry name" value="TPR-like"/>
    <property type="match status" value="2"/>
</dbReference>
<organism evidence="2">
    <name type="scientific">Ananas comosus var. bracteatus</name>
    <name type="common">red pineapple</name>
    <dbReference type="NCBI Taxonomy" id="296719"/>
    <lineage>
        <taxon>Eukaryota</taxon>
        <taxon>Viridiplantae</taxon>
        <taxon>Streptophyta</taxon>
        <taxon>Embryophyta</taxon>
        <taxon>Tracheophyta</taxon>
        <taxon>Spermatophyta</taxon>
        <taxon>Magnoliopsida</taxon>
        <taxon>Liliopsida</taxon>
        <taxon>Poales</taxon>
        <taxon>Bromeliaceae</taxon>
        <taxon>Bromelioideae</taxon>
        <taxon>Ananas</taxon>
    </lineage>
</organism>
<name>A0A6V7PJG5_ANACO</name>
<dbReference type="EMBL" id="LR862148">
    <property type="protein sequence ID" value="CAD1830803.1"/>
    <property type="molecule type" value="Genomic_DNA"/>
</dbReference>
<evidence type="ECO:0000256" key="1">
    <source>
        <dbReference type="SAM" id="MobiDB-lite"/>
    </source>
</evidence>
<feature type="region of interest" description="Disordered" evidence="1">
    <location>
        <begin position="581"/>
        <end position="608"/>
    </location>
</feature>
<dbReference type="PANTHER" id="PTHR47459:SF1">
    <property type="entry name" value="KINESIN LIGHT CHAIN-RELATED"/>
    <property type="match status" value="1"/>
</dbReference>
<sequence length="608" mass="68020">MIPPQTSPLLLHSPSHSPLSSSAKTLSFPLVNPRFLHPSPRALQTCSQNAPPLSPRQRKLQEKSDLEEAFESATNTEEIFGAFEALESALDPSDKKLGLACLKVGQHLDATGSPDHEKVLNFGLRALHILDSGGESSVSVAMALHLVGSACFELKRFNDSLGFLNRANRILTTLENEGSGDFDVRPVSHAVQLQLANTKTAVGRREEALTNLRRCLELKESILDPNSRELGVGYRDMAEAYAAVLNFKEALPLCLKALEIHKAQLGLNSVEVAHDRRLLGVIYTGLEEHEKALEQNELSQKVLKNWGMDSDLLHAEIDAANIKIALGKYEEAVNTLKRVAEQSEKESETRALVFISMAKALSNQEKVEDSKRCLKIACGILEKKELISPARVSEAYVEISSLYEAVNEFDTAISLLKKSLFMLERLPQEQHMEGNVAARIGWLLLLTGKVAEAVPYLESAAERMKESFGPKHFGWAMYITTWAQLIWRWTGLNRLRRCLLSQRRSWMSPWARITQIRLRLVRASRMLTLQWEANIVNSYALSLEFQKRVIDAWGNHGPSARDELKEANRLYDKLKKKAFASLSGAVPEEDSVTQREGSDTDPPKMMHQ</sequence>
<dbReference type="Pfam" id="PF13374">
    <property type="entry name" value="TPR_10"/>
    <property type="match status" value="2"/>
</dbReference>
<dbReference type="InterPro" id="IPR011990">
    <property type="entry name" value="TPR-like_helical_dom_sf"/>
</dbReference>
<proteinExistence type="predicted"/>
<dbReference type="AlphaFoldDB" id="A0A6V7PJG5"/>
<reference evidence="2" key="1">
    <citation type="submission" date="2020-07" db="EMBL/GenBank/DDBJ databases">
        <authorList>
            <person name="Lin J."/>
        </authorList>
    </citation>
    <scope>NUCLEOTIDE SEQUENCE</scope>
</reference>
<feature type="compositionally biased region" description="Basic and acidic residues" evidence="1">
    <location>
        <begin position="592"/>
        <end position="608"/>
    </location>
</feature>
<dbReference type="PANTHER" id="PTHR47459">
    <property type="entry name" value="KINESIN LIGHT CHAIN-RELATED"/>
    <property type="match status" value="1"/>
</dbReference>
<dbReference type="SMART" id="SM00028">
    <property type="entry name" value="TPR"/>
    <property type="match status" value="8"/>
</dbReference>
<dbReference type="Pfam" id="PF13424">
    <property type="entry name" value="TPR_12"/>
    <property type="match status" value="1"/>
</dbReference>
<evidence type="ECO:0000313" key="2">
    <source>
        <dbReference type="EMBL" id="CAD1830803.1"/>
    </source>
</evidence>
<dbReference type="InterPro" id="IPR019734">
    <property type="entry name" value="TPR_rpt"/>
</dbReference>
<protein>
    <submittedName>
        <fullName evidence="2">Uncharacterized protein</fullName>
    </submittedName>
</protein>
<accession>A0A6V7PJG5</accession>